<evidence type="ECO:0000313" key="3">
    <source>
        <dbReference type="Proteomes" id="UP000799777"/>
    </source>
</evidence>
<sequence>MKIVNLVVMFATMLFGDIWAVYGIALPTPGTKVVSFEEPAKIPDLASSPIPTHTTVFVTPALASQPPPSDATRLSDHITVTTSPNSTPTPTETALPPSTPFLSTPAILGISISSALLLLITLFLVCGLPYVRRKRRGRALQRAVEEVERGIEMRKTGALDVTGSKENMVLESQVEIFMHDGHGDERDSDMVDMVGRWDGWDASGDLEEEEWERGRKGMSLPRREW</sequence>
<evidence type="ECO:0000256" key="1">
    <source>
        <dbReference type="SAM" id="Phobius"/>
    </source>
</evidence>
<keyword evidence="1" id="KW-1133">Transmembrane helix</keyword>
<dbReference type="Proteomes" id="UP000799777">
    <property type="component" value="Unassembled WGS sequence"/>
</dbReference>
<accession>A0A9P4LT68</accession>
<keyword evidence="3" id="KW-1185">Reference proteome</keyword>
<organism evidence="2 3">
    <name type="scientific">Setomelanomma holmii</name>
    <dbReference type="NCBI Taxonomy" id="210430"/>
    <lineage>
        <taxon>Eukaryota</taxon>
        <taxon>Fungi</taxon>
        <taxon>Dikarya</taxon>
        <taxon>Ascomycota</taxon>
        <taxon>Pezizomycotina</taxon>
        <taxon>Dothideomycetes</taxon>
        <taxon>Pleosporomycetidae</taxon>
        <taxon>Pleosporales</taxon>
        <taxon>Pleosporineae</taxon>
        <taxon>Phaeosphaeriaceae</taxon>
        <taxon>Setomelanomma</taxon>
    </lineage>
</organism>
<feature type="transmembrane region" description="Helical" evidence="1">
    <location>
        <begin position="7"/>
        <end position="25"/>
    </location>
</feature>
<dbReference type="EMBL" id="ML978155">
    <property type="protein sequence ID" value="KAF2036345.1"/>
    <property type="molecule type" value="Genomic_DNA"/>
</dbReference>
<protein>
    <recommendedName>
        <fullName evidence="4">Transmembrane protein</fullName>
    </recommendedName>
</protein>
<reference evidence="2" key="1">
    <citation type="journal article" date="2020" name="Stud. Mycol.">
        <title>101 Dothideomycetes genomes: a test case for predicting lifestyles and emergence of pathogens.</title>
        <authorList>
            <person name="Haridas S."/>
            <person name="Albert R."/>
            <person name="Binder M."/>
            <person name="Bloem J."/>
            <person name="Labutti K."/>
            <person name="Salamov A."/>
            <person name="Andreopoulos B."/>
            <person name="Baker S."/>
            <person name="Barry K."/>
            <person name="Bills G."/>
            <person name="Bluhm B."/>
            <person name="Cannon C."/>
            <person name="Castanera R."/>
            <person name="Culley D."/>
            <person name="Daum C."/>
            <person name="Ezra D."/>
            <person name="Gonzalez J."/>
            <person name="Henrissat B."/>
            <person name="Kuo A."/>
            <person name="Liang C."/>
            <person name="Lipzen A."/>
            <person name="Lutzoni F."/>
            <person name="Magnuson J."/>
            <person name="Mondo S."/>
            <person name="Nolan M."/>
            <person name="Ohm R."/>
            <person name="Pangilinan J."/>
            <person name="Park H.-J."/>
            <person name="Ramirez L."/>
            <person name="Alfaro M."/>
            <person name="Sun H."/>
            <person name="Tritt A."/>
            <person name="Yoshinaga Y."/>
            <person name="Zwiers L.-H."/>
            <person name="Turgeon B."/>
            <person name="Goodwin S."/>
            <person name="Spatafora J."/>
            <person name="Crous P."/>
            <person name="Grigoriev I."/>
        </authorList>
    </citation>
    <scope>NUCLEOTIDE SEQUENCE</scope>
    <source>
        <strain evidence="2">CBS 110217</strain>
    </source>
</reference>
<evidence type="ECO:0000313" key="2">
    <source>
        <dbReference type="EMBL" id="KAF2036345.1"/>
    </source>
</evidence>
<evidence type="ECO:0008006" key="4">
    <source>
        <dbReference type="Google" id="ProtNLM"/>
    </source>
</evidence>
<name>A0A9P4LT68_9PLEO</name>
<keyword evidence="1" id="KW-0812">Transmembrane</keyword>
<dbReference type="AlphaFoldDB" id="A0A9P4LT68"/>
<dbReference type="OrthoDB" id="3799930at2759"/>
<proteinExistence type="predicted"/>
<gene>
    <name evidence="2" type="ORF">EK21DRAFT_106447</name>
</gene>
<comment type="caution">
    <text evidence="2">The sequence shown here is derived from an EMBL/GenBank/DDBJ whole genome shotgun (WGS) entry which is preliminary data.</text>
</comment>
<keyword evidence="1" id="KW-0472">Membrane</keyword>
<feature type="transmembrane region" description="Helical" evidence="1">
    <location>
        <begin position="106"/>
        <end position="131"/>
    </location>
</feature>